<protein>
    <submittedName>
        <fullName evidence="2">Uncharacterized protein</fullName>
    </submittedName>
</protein>
<dbReference type="Proteomes" id="UP001151760">
    <property type="component" value="Unassembled WGS sequence"/>
</dbReference>
<keyword evidence="1" id="KW-0812">Transmembrane</keyword>
<accession>A0ABQ4WBH9</accession>
<keyword evidence="1" id="KW-0472">Membrane</keyword>
<reference evidence="2" key="1">
    <citation type="journal article" date="2022" name="Int. J. Mol. Sci.">
        <title>Draft Genome of Tanacetum Coccineum: Genomic Comparison of Closely Related Tanacetum-Family Plants.</title>
        <authorList>
            <person name="Yamashiro T."/>
            <person name="Shiraishi A."/>
            <person name="Nakayama K."/>
            <person name="Satake H."/>
        </authorList>
    </citation>
    <scope>NUCLEOTIDE SEQUENCE</scope>
</reference>
<dbReference type="EMBL" id="BQNB010008501">
    <property type="protein sequence ID" value="GJS50236.1"/>
    <property type="molecule type" value="Genomic_DNA"/>
</dbReference>
<organism evidence="2 3">
    <name type="scientific">Tanacetum coccineum</name>
    <dbReference type="NCBI Taxonomy" id="301880"/>
    <lineage>
        <taxon>Eukaryota</taxon>
        <taxon>Viridiplantae</taxon>
        <taxon>Streptophyta</taxon>
        <taxon>Embryophyta</taxon>
        <taxon>Tracheophyta</taxon>
        <taxon>Spermatophyta</taxon>
        <taxon>Magnoliopsida</taxon>
        <taxon>eudicotyledons</taxon>
        <taxon>Gunneridae</taxon>
        <taxon>Pentapetalae</taxon>
        <taxon>asterids</taxon>
        <taxon>campanulids</taxon>
        <taxon>Asterales</taxon>
        <taxon>Asteraceae</taxon>
        <taxon>Asteroideae</taxon>
        <taxon>Anthemideae</taxon>
        <taxon>Anthemidinae</taxon>
        <taxon>Tanacetum</taxon>
    </lineage>
</organism>
<evidence type="ECO:0000313" key="2">
    <source>
        <dbReference type="EMBL" id="GJS50236.1"/>
    </source>
</evidence>
<proteinExistence type="predicted"/>
<gene>
    <name evidence="2" type="ORF">Tco_0600357</name>
</gene>
<evidence type="ECO:0000313" key="3">
    <source>
        <dbReference type="Proteomes" id="UP001151760"/>
    </source>
</evidence>
<reference evidence="2" key="2">
    <citation type="submission" date="2022-01" db="EMBL/GenBank/DDBJ databases">
        <authorList>
            <person name="Yamashiro T."/>
            <person name="Shiraishi A."/>
            <person name="Satake H."/>
            <person name="Nakayama K."/>
        </authorList>
    </citation>
    <scope>NUCLEOTIDE SEQUENCE</scope>
</reference>
<keyword evidence="3" id="KW-1185">Reference proteome</keyword>
<keyword evidence="1" id="KW-1133">Transmembrane helix</keyword>
<sequence>MLASSHYRNVLKQTTRVSCMVAADDGIEASVVVCLRRPLKGTKGAIRGNVLLRLFLACYVGIVMFLDNSGVTTSHVAARKRVHRYDEMRLTMQTDLARLVN</sequence>
<evidence type="ECO:0000256" key="1">
    <source>
        <dbReference type="SAM" id="Phobius"/>
    </source>
</evidence>
<comment type="caution">
    <text evidence="2">The sequence shown here is derived from an EMBL/GenBank/DDBJ whole genome shotgun (WGS) entry which is preliminary data.</text>
</comment>
<feature type="transmembrane region" description="Helical" evidence="1">
    <location>
        <begin position="50"/>
        <end position="66"/>
    </location>
</feature>
<name>A0ABQ4WBH9_9ASTR</name>